<dbReference type="EMBL" id="CP001941">
    <property type="protein sequence ID" value="ADD08648.1"/>
    <property type="molecule type" value="Genomic_DNA"/>
</dbReference>
<reference evidence="1" key="1">
    <citation type="submission" date="2010-02" db="EMBL/GenBank/DDBJ databases">
        <title>Complete sequence of Aciduliprofundum boonei T469.</title>
        <authorList>
            <consortium name="US DOE Joint Genome Institute"/>
            <person name="Lucas S."/>
            <person name="Copeland A."/>
            <person name="Lapidus A."/>
            <person name="Cheng J.-F."/>
            <person name="Bruce D."/>
            <person name="Goodwin L."/>
            <person name="Pitluck S."/>
            <person name="Saunders E."/>
            <person name="Detter J.C."/>
            <person name="Han C."/>
            <person name="Tapia R."/>
            <person name="Land M."/>
            <person name="Hauser L."/>
            <person name="Kyrpides N."/>
            <person name="Mikhailova N."/>
            <person name="Flores G."/>
            <person name="Reysenbach A.-L."/>
            <person name="Woyke T."/>
        </authorList>
    </citation>
    <scope>NUCLEOTIDE SEQUENCE</scope>
    <source>
        <strain evidence="1">T469</strain>
    </source>
</reference>
<organism evidence="1 2">
    <name type="scientific">Aciduliprofundum boonei (strain DSM 19572 / T469)</name>
    <dbReference type="NCBI Taxonomy" id="439481"/>
    <lineage>
        <taxon>Archaea</taxon>
        <taxon>Methanobacteriati</taxon>
        <taxon>Thermoplasmatota</taxon>
        <taxon>DHVE2 group</taxon>
        <taxon>Candidatus Aciduliprofundum</taxon>
    </lineage>
</organism>
<dbReference type="KEGG" id="abi:Aboo_0839"/>
<accession>D3T969</accession>
<protein>
    <submittedName>
        <fullName evidence="1">Uncharacterized protein</fullName>
    </submittedName>
</protein>
<sequence>MVQGASIRLIIDYVSKKKGIEGLNALRDIVNKDRVIFMKESDIKHNENYPGHYLAKILDATVKIFDENELQEMGKYFGEHMDVNFKGILGKYPPKKTMENIVLVMRKYLPIFHTGYKSITSKSYWLLVSKLKKEYYPFIDGITQALFEKHGGIREVKKAYEEDRIEYTLKF</sequence>
<dbReference type="OrthoDB" id="360875at2157"/>
<name>D3T969_ACIB4</name>
<dbReference type="RefSeq" id="WP_012997238.1">
    <property type="nucleotide sequence ID" value="NC_013926.1"/>
</dbReference>
<dbReference type="Proteomes" id="UP000001400">
    <property type="component" value="Chromosome"/>
</dbReference>
<evidence type="ECO:0000313" key="2">
    <source>
        <dbReference type="Proteomes" id="UP000001400"/>
    </source>
</evidence>
<proteinExistence type="predicted"/>
<dbReference type="GeneID" id="8827789"/>
<keyword evidence="2" id="KW-1185">Reference proteome</keyword>
<dbReference type="HOGENOM" id="CLU_1559376_0_0_2"/>
<dbReference type="AlphaFoldDB" id="D3T969"/>
<evidence type="ECO:0000313" key="1">
    <source>
        <dbReference type="EMBL" id="ADD08648.1"/>
    </source>
</evidence>
<gene>
    <name evidence="1" type="ordered locus">Aboo_0839</name>
</gene>